<dbReference type="GO" id="GO:0005886">
    <property type="term" value="C:plasma membrane"/>
    <property type="evidence" value="ECO:0007669"/>
    <property type="project" value="UniProtKB-SubCell"/>
</dbReference>
<evidence type="ECO:0000256" key="7">
    <source>
        <dbReference type="ARBA" id="ARBA00023136"/>
    </source>
</evidence>
<keyword evidence="6" id="KW-0406">Ion transport</keyword>
<proteinExistence type="predicted"/>
<reference evidence="9 10" key="1">
    <citation type="submission" date="2018-11" db="EMBL/GenBank/DDBJ databases">
        <title>Genome sequence of Saitozyma podzolica DSM 27192.</title>
        <authorList>
            <person name="Aliyu H."/>
            <person name="Gorte O."/>
            <person name="Ochsenreither K."/>
        </authorList>
    </citation>
    <scope>NUCLEOTIDE SEQUENCE [LARGE SCALE GENOMIC DNA]</scope>
    <source>
        <strain evidence="9 10">DSM 27192</strain>
    </source>
</reference>
<protein>
    <submittedName>
        <fullName evidence="9">Uncharacterized protein</fullName>
    </submittedName>
</protein>
<keyword evidence="4 8" id="KW-0812">Transmembrane</keyword>
<organism evidence="9 10">
    <name type="scientific">Saitozyma podzolica</name>
    <dbReference type="NCBI Taxonomy" id="1890683"/>
    <lineage>
        <taxon>Eukaryota</taxon>
        <taxon>Fungi</taxon>
        <taxon>Dikarya</taxon>
        <taxon>Basidiomycota</taxon>
        <taxon>Agaricomycotina</taxon>
        <taxon>Tremellomycetes</taxon>
        <taxon>Tremellales</taxon>
        <taxon>Trimorphomycetaceae</taxon>
        <taxon>Saitozyma</taxon>
    </lineage>
</organism>
<comment type="caution">
    <text evidence="9">The sequence shown here is derived from an EMBL/GenBank/DDBJ whole genome shotgun (WGS) entry which is preliminary data.</text>
</comment>
<evidence type="ECO:0000256" key="2">
    <source>
        <dbReference type="ARBA" id="ARBA00022448"/>
    </source>
</evidence>
<evidence type="ECO:0000256" key="3">
    <source>
        <dbReference type="ARBA" id="ARBA00022475"/>
    </source>
</evidence>
<keyword evidence="5 8" id="KW-1133">Transmembrane helix</keyword>
<evidence type="ECO:0000256" key="5">
    <source>
        <dbReference type="ARBA" id="ARBA00022989"/>
    </source>
</evidence>
<keyword evidence="3" id="KW-1003">Cell membrane</keyword>
<dbReference type="PANTHER" id="PTHR33281">
    <property type="entry name" value="UPF0187 PROTEIN YNEE"/>
    <property type="match status" value="1"/>
</dbReference>
<dbReference type="STRING" id="1890683.A0A427YLA0"/>
<evidence type="ECO:0000313" key="10">
    <source>
        <dbReference type="Proteomes" id="UP000279259"/>
    </source>
</evidence>
<evidence type="ECO:0000313" key="9">
    <source>
        <dbReference type="EMBL" id="RSH91898.1"/>
    </source>
</evidence>
<dbReference type="GO" id="GO:0005254">
    <property type="term" value="F:chloride channel activity"/>
    <property type="evidence" value="ECO:0007669"/>
    <property type="project" value="InterPro"/>
</dbReference>
<dbReference type="OrthoDB" id="1368at2759"/>
<dbReference type="InterPro" id="IPR044669">
    <property type="entry name" value="YneE/VCCN1/2-like"/>
</dbReference>
<dbReference type="Pfam" id="PF25539">
    <property type="entry name" value="Bestrophin_2"/>
    <property type="match status" value="1"/>
</dbReference>
<evidence type="ECO:0000256" key="4">
    <source>
        <dbReference type="ARBA" id="ARBA00022692"/>
    </source>
</evidence>
<keyword evidence="7 8" id="KW-0472">Membrane</keyword>
<dbReference type="Proteomes" id="UP000279259">
    <property type="component" value="Unassembled WGS sequence"/>
</dbReference>
<gene>
    <name evidence="9" type="ORF">EHS25_009268</name>
</gene>
<accession>A0A427YLA0</accession>
<evidence type="ECO:0000256" key="8">
    <source>
        <dbReference type="SAM" id="Phobius"/>
    </source>
</evidence>
<keyword evidence="2" id="KW-0813">Transport</keyword>
<evidence type="ECO:0000256" key="6">
    <source>
        <dbReference type="ARBA" id="ARBA00023065"/>
    </source>
</evidence>
<name>A0A427YLA0_9TREE</name>
<dbReference type="AlphaFoldDB" id="A0A427YLA0"/>
<evidence type="ECO:0000256" key="1">
    <source>
        <dbReference type="ARBA" id="ARBA00004651"/>
    </source>
</evidence>
<feature type="transmembrane region" description="Helical" evidence="8">
    <location>
        <begin position="382"/>
        <end position="401"/>
    </location>
</feature>
<dbReference type="EMBL" id="RSCD01000007">
    <property type="protein sequence ID" value="RSH91898.1"/>
    <property type="molecule type" value="Genomic_DNA"/>
</dbReference>
<comment type="subcellular location">
    <subcellularLocation>
        <location evidence="1">Cell membrane</location>
        <topology evidence="1">Multi-pass membrane protein</topology>
    </subcellularLocation>
</comment>
<sequence length="545" mass="61586">MGKAGKRSRELAMLIWMNISNSPPGKKSMRNFQYHVVTYSLSRRSRPQFSIRASRAFDVTTKTRQEKTDSAGSRCSTKRSQDEVCGLLVKKTYIGLVLAFSVATKHALRRELGPFYTDLYRLIAFLPKFNCAARLPADRNDLFAPWENSFPSDGPEYGAPGDYAVPLTAQFEQPRSHQDAQQRVEKGRDKLTQQAVNSASFFAGDDDGPRKARWEECASFMGAKCSLHGDPGIEPAQPMPIDSIELLPSTRFPWPRLSQIWCRWLKTFLIYPGPMHIFVAWNDTYRDMLYGGETKVKGKHRWTIPQEILSYLSAYIADMKNKQQVEDVFVGPFMTSHSALQAALSDLSKLTNSPLPRPYVFQVQLFIWSYLIFLPFQLYPKFGYLTIPAVAVAAIAFLGFLELACQLERPFEYDNLCSLPLAKYTAQTARHLAQITALPSTIPSREIALSPLNCPLLPHSDTPVTKILGMPAAATWPTEDGFAASFAQPGGRQPQIGPQWSVRTLEQALNDNRRAVYEDTEGYWSGSRRDQMEKRTDLWAEVLRL</sequence>
<dbReference type="PANTHER" id="PTHR33281:SF19">
    <property type="entry name" value="VOLTAGE-DEPENDENT ANION CHANNEL-FORMING PROTEIN YNEE"/>
    <property type="match status" value="1"/>
</dbReference>
<keyword evidence="10" id="KW-1185">Reference proteome</keyword>